<sequence>FSEWTYQERAGYKDKWKPKLADHELRTGTRTPGQPESCSQSTSILRRGVLVPACGFWPIGSELFVYKYIWVPELRVGGHQLSARSPC</sequence>
<evidence type="ECO:0000313" key="1">
    <source>
        <dbReference type="EMBL" id="MEQ2220881.1"/>
    </source>
</evidence>
<feature type="non-terminal residue" evidence="1">
    <location>
        <position position="1"/>
    </location>
</feature>
<gene>
    <name evidence="1" type="ORF">ILYODFUR_010113</name>
</gene>
<evidence type="ECO:0000313" key="2">
    <source>
        <dbReference type="Proteomes" id="UP001482620"/>
    </source>
</evidence>
<accession>A0ABV0SM67</accession>
<protein>
    <submittedName>
        <fullName evidence="1">Uncharacterized protein</fullName>
    </submittedName>
</protein>
<comment type="caution">
    <text evidence="1">The sequence shown here is derived from an EMBL/GenBank/DDBJ whole genome shotgun (WGS) entry which is preliminary data.</text>
</comment>
<reference evidence="1 2" key="1">
    <citation type="submission" date="2021-06" db="EMBL/GenBank/DDBJ databases">
        <authorList>
            <person name="Palmer J.M."/>
        </authorList>
    </citation>
    <scope>NUCLEOTIDE SEQUENCE [LARGE SCALE GENOMIC DNA]</scope>
    <source>
        <strain evidence="2">if_2019</strain>
        <tissue evidence="1">Muscle</tissue>
    </source>
</reference>
<dbReference type="Proteomes" id="UP001482620">
    <property type="component" value="Unassembled WGS sequence"/>
</dbReference>
<proteinExistence type="predicted"/>
<keyword evidence="2" id="KW-1185">Reference proteome</keyword>
<dbReference type="EMBL" id="JAHRIQ010000725">
    <property type="protein sequence ID" value="MEQ2220881.1"/>
    <property type="molecule type" value="Genomic_DNA"/>
</dbReference>
<name>A0ABV0SM67_9TELE</name>
<organism evidence="1 2">
    <name type="scientific">Ilyodon furcidens</name>
    <name type="common">goldbreast splitfin</name>
    <dbReference type="NCBI Taxonomy" id="33524"/>
    <lineage>
        <taxon>Eukaryota</taxon>
        <taxon>Metazoa</taxon>
        <taxon>Chordata</taxon>
        <taxon>Craniata</taxon>
        <taxon>Vertebrata</taxon>
        <taxon>Euteleostomi</taxon>
        <taxon>Actinopterygii</taxon>
        <taxon>Neopterygii</taxon>
        <taxon>Teleostei</taxon>
        <taxon>Neoteleostei</taxon>
        <taxon>Acanthomorphata</taxon>
        <taxon>Ovalentaria</taxon>
        <taxon>Atherinomorphae</taxon>
        <taxon>Cyprinodontiformes</taxon>
        <taxon>Goodeidae</taxon>
        <taxon>Ilyodon</taxon>
    </lineage>
</organism>